<protein>
    <submittedName>
        <fullName evidence="3">Uncharacterized protein LOC136077779</fullName>
    </submittedName>
</protein>
<reference evidence="3" key="1">
    <citation type="submission" date="2025-08" db="UniProtKB">
        <authorList>
            <consortium name="RefSeq"/>
        </authorList>
    </citation>
    <scope>IDENTIFICATION</scope>
</reference>
<name>A0ABM4BGA3_HYDVU</name>
<proteinExistence type="predicted"/>
<evidence type="ECO:0000313" key="3">
    <source>
        <dbReference type="RefSeq" id="XP_065648024.1"/>
    </source>
</evidence>
<evidence type="ECO:0000256" key="1">
    <source>
        <dbReference type="SAM" id="SignalP"/>
    </source>
</evidence>
<dbReference type="Proteomes" id="UP001652625">
    <property type="component" value="Chromosome 03"/>
</dbReference>
<gene>
    <name evidence="3" type="primary">LOC136077779</name>
</gene>
<sequence>MNVLVVALLITSIFQYTNCADEISQLQCGKSVGCFRLPADCRTTSCNVFITYAYKPSTDSFDISIFTKHKWAAFAQGKELHKEIMTGMKGEACVEKNDIVQLVSLSATKNELPDFKATTSAIFNPTGIKTKGGIICKYSRKTGVKDVKDFMTSLETKVYSIYAFGDNLQTNGYPAYHGAGHTGHTVEATDLKKVMLS</sequence>
<organism evidence="2 3">
    <name type="scientific">Hydra vulgaris</name>
    <name type="common">Hydra</name>
    <name type="synonym">Hydra attenuata</name>
    <dbReference type="NCBI Taxonomy" id="6087"/>
    <lineage>
        <taxon>Eukaryota</taxon>
        <taxon>Metazoa</taxon>
        <taxon>Cnidaria</taxon>
        <taxon>Hydrozoa</taxon>
        <taxon>Hydroidolina</taxon>
        <taxon>Anthoathecata</taxon>
        <taxon>Aplanulata</taxon>
        <taxon>Hydridae</taxon>
        <taxon>Hydra</taxon>
    </lineage>
</organism>
<feature type="chain" id="PRO_5046221198" evidence="1">
    <location>
        <begin position="20"/>
        <end position="197"/>
    </location>
</feature>
<keyword evidence="2" id="KW-1185">Reference proteome</keyword>
<evidence type="ECO:0000313" key="2">
    <source>
        <dbReference type="Proteomes" id="UP001652625"/>
    </source>
</evidence>
<keyword evidence="1" id="KW-0732">Signal</keyword>
<dbReference type="RefSeq" id="XP_065648024.1">
    <property type="nucleotide sequence ID" value="XM_065791952.1"/>
</dbReference>
<dbReference type="GeneID" id="136077779"/>
<feature type="signal peptide" evidence="1">
    <location>
        <begin position="1"/>
        <end position="19"/>
    </location>
</feature>
<accession>A0ABM4BGA3</accession>